<evidence type="ECO:0000313" key="134">
    <source>
        <dbReference type="Proteomes" id="UP000517258"/>
    </source>
</evidence>
<protein>
    <submittedName>
        <fullName evidence="68">Uncharacterized protein</fullName>
    </submittedName>
</protein>
<evidence type="ECO:0000313" key="133">
    <source>
        <dbReference type="Proteomes" id="UP000489121"/>
    </source>
</evidence>
<evidence type="ECO:0000313" key="48">
    <source>
        <dbReference type="EMBL" id="EAK9427329.1"/>
    </source>
</evidence>
<dbReference type="Proteomes" id="UP000458487">
    <property type="component" value="Unassembled WGS sequence"/>
</dbReference>
<dbReference type="EMBL" id="DAAHYZ010000010">
    <property type="protein sequence ID" value="HAB7722914.1"/>
    <property type="molecule type" value="Genomic_DNA"/>
</dbReference>
<dbReference type="Proteomes" id="UP000413786">
    <property type="component" value="Unassembled WGS sequence"/>
</dbReference>
<evidence type="ECO:0000313" key="28">
    <source>
        <dbReference type="EMBL" id="EAG2244914.1"/>
    </source>
</evidence>
<dbReference type="Proteomes" id="UP000269407">
    <property type="component" value="Unassembled WGS sequence"/>
</dbReference>
<dbReference type="EMBL" id="AABBHO010000020">
    <property type="protein sequence ID" value="EAG2997228.1"/>
    <property type="molecule type" value="Genomic_DNA"/>
</dbReference>
<dbReference type="Proteomes" id="UP000364988">
    <property type="component" value="Unassembled WGS sequence"/>
</dbReference>
<evidence type="ECO:0000313" key="53">
    <source>
        <dbReference type="EMBL" id="ECR7122757.1"/>
    </source>
</evidence>
<evidence type="ECO:0000313" key="59">
    <source>
        <dbReference type="EMBL" id="EDN8269638.1"/>
    </source>
</evidence>
<dbReference type="EMBL" id="AALGDA010000045">
    <property type="protein sequence ID" value="ECY9783671.1"/>
    <property type="molecule type" value="Genomic_DNA"/>
</dbReference>
<dbReference type="Proteomes" id="UP000398321">
    <property type="component" value="Unassembled WGS sequence"/>
</dbReference>
<evidence type="ECO:0000313" key="112">
    <source>
        <dbReference type="Proteomes" id="UP000389283"/>
    </source>
</evidence>
<evidence type="ECO:0000313" key="104">
    <source>
        <dbReference type="Proteomes" id="UP000368512"/>
    </source>
</evidence>
<dbReference type="AlphaFoldDB" id="A0A0D8X023"/>
<keyword evidence="1" id="KW-0812">Transmembrane</keyword>
<evidence type="ECO:0000313" key="123">
    <source>
        <dbReference type="Proteomes" id="UP000460224"/>
    </source>
</evidence>
<dbReference type="Proteomes" id="UP000841146">
    <property type="component" value="Unassembled WGS sequence"/>
</dbReference>
<dbReference type="KEGG" id="lmok:CQ02_11695"/>
<evidence type="ECO:0000313" key="124">
    <source>
        <dbReference type="Proteomes" id="UP000467247"/>
    </source>
</evidence>
<evidence type="ECO:0000313" key="116">
    <source>
        <dbReference type="Proteomes" id="UP000410967"/>
    </source>
</evidence>
<evidence type="ECO:0000313" key="107">
    <source>
        <dbReference type="Proteomes" id="UP000376505"/>
    </source>
</evidence>
<dbReference type="Proteomes" id="UP000193519">
    <property type="component" value="Chromosome"/>
</dbReference>
<dbReference type="EMBL" id="AAASTI010000005">
    <property type="protein sequence ID" value="EAE5604648.1"/>
    <property type="molecule type" value="Genomic_DNA"/>
</dbReference>
<evidence type="ECO:0000313" key="157">
    <source>
        <dbReference type="Proteomes" id="UP000844415"/>
    </source>
</evidence>
<evidence type="ECO:0000313" key="24">
    <source>
        <dbReference type="EMBL" id="EAG0867517.1"/>
    </source>
</evidence>
<evidence type="ECO:0000313" key="58">
    <source>
        <dbReference type="EMBL" id="EDN7715518.1"/>
    </source>
</evidence>
<evidence type="ECO:0000313" key="4">
    <source>
        <dbReference type="EMBL" id="EAC4552493.1"/>
    </source>
</evidence>
<reference evidence="90 110" key="7">
    <citation type="submission" date="2019-03" db="EMBL/GenBank/DDBJ databases">
        <authorList>
            <person name="Ashton P.M."/>
            <person name="Dallman T."/>
            <person name="Nair S."/>
            <person name="De Pinna E."/>
            <person name="Peters T."/>
            <person name="Grant K."/>
        </authorList>
    </citation>
    <scope>NUCLEOTIDE SEQUENCE [LARGE SCALE GENOMIC DNA]</scope>
    <source>
        <strain evidence="42 142">282333</strain>
        <strain evidence="44 141">282352</strain>
        <strain evidence="37 146">289003</strain>
        <strain evidence="40 150">406731</strain>
        <strain evidence="38 148">429821</strain>
        <strain evidence="41 136">562417</strain>
        <strain evidence="43 140">562428</strain>
        <strain evidence="39 134">563356</strain>
        <strain evidence="3 117">688377</strain>
        <strain evidence="52 130">760311</strain>
        <strain evidence="62 126">788324</strain>
        <strain evidence="60 122">833351</strain>
        <strain evidence="63 127">883775</strain>
        <strain evidence="20">RL15000161</strain>
        <strain evidence="21">RL15000271</strain>
        <strain evidence="22">RL15000286</strain>
        <strain evidence="23">RL15000440</strain>
    </source>
</reference>
<evidence type="ECO:0000313" key="140">
    <source>
        <dbReference type="Proteomes" id="UP000529135"/>
    </source>
</evidence>
<evidence type="ECO:0000313" key="50">
    <source>
        <dbReference type="EMBL" id="ECB9515057.1"/>
    </source>
</evidence>
<dbReference type="Proteomes" id="UP000840039">
    <property type="component" value="Unassembled WGS sequence"/>
</dbReference>
<dbReference type="Proteomes" id="UP000376505">
    <property type="component" value="Unassembled WGS sequence"/>
</dbReference>
<dbReference type="Proteomes" id="UP000527632">
    <property type="component" value="Unassembled WGS sequence"/>
</dbReference>
<evidence type="ECO:0000313" key="32">
    <source>
        <dbReference type="EMBL" id="EAG4462873.1"/>
    </source>
</evidence>
<dbReference type="Proteomes" id="UP000841561">
    <property type="component" value="Unassembled WGS sequence"/>
</dbReference>
<evidence type="ECO:0000313" key="16">
    <source>
        <dbReference type="EMBL" id="EAE1096092.1"/>
    </source>
</evidence>
<dbReference type="EMBL" id="DAAEEB010000001">
    <property type="protein sequence ID" value="HAA8052022.1"/>
    <property type="molecule type" value="Genomic_DNA"/>
</dbReference>
<evidence type="ECO:0000313" key="121">
    <source>
        <dbReference type="Proteomes" id="UP000455569"/>
    </source>
</evidence>
<evidence type="ECO:0000313" key="146">
    <source>
        <dbReference type="Proteomes" id="UP000546397"/>
    </source>
</evidence>
<dbReference type="EMBL" id="DAAHUJ010000002">
    <property type="protein sequence ID" value="HAB7363673.1"/>
    <property type="molecule type" value="Genomic_DNA"/>
</dbReference>
<evidence type="ECO:0000313" key="52">
    <source>
        <dbReference type="EMBL" id="ECL0129496.1"/>
    </source>
</evidence>
<dbReference type="Proteomes" id="UP000843775">
    <property type="component" value="Unassembled WGS sequence"/>
</dbReference>
<dbReference type="Proteomes" id="UP000544530">
    <property type="component" value="Unassembled WGS sequence"/>
</dbReference>
<evidence type="ECO:0000313" key="2">
    <source>
        <dbReference type="EMBL" id="EAC3882908.1"/>
    </source>
</evidence>
<evidence type="ECO:0000313" key="142">
    <source>
        <dbReference type="Proteomes" id="UP000533021"/>
    </source>
</evidence>
<dbReference type="EMBL" id="AAHZFN010000009">
    <property type="protein sequence ID" value="ECB9473591.1"/>
    <property type="molecule type" value="Genomic_DNA"/>
</dbReference>
<dbReference type="Proteomes" id="UP000517258">
    <property type="component" value="Unassembled WGS sequence"/>
</dbReference>
<dbReference type="Proteomes" id="UP000344343">
    <property type="component" value="Unassembled WGS sequence"/>
</dbReference>
<evidence type="ECO:0000313" key="86">
    <source>
        <dbReference type="Proteomes" id="UP000272537"/>
    </source>
</evidence>
<dbReference type="Proteomes" id="UP000840928">
    <property type="component" value="Unassembled WGS sequence"/>
</dbReference>
<evidence type="ECO:0000313" key="106">
    <source>
        <dbReference type="Proteomes" id="UP000371553"/>
    </source>
</evidence>
<evidence type="ECO:0000313" key="85">
    <source>
        <dbReference type="Proteomes" id="UP000269407"/>
    </source>
</evidence>
<dbReference type="Proteomes" id="UP000489121">
    <property type="component" value="Unassembled WGS sequence"/>
</dbReference>
<evidence type="ECO:0000313" key="43">
    <source>
        <dbReference type="EMBL" id="EAH3125690.1"/>
    </source>
</evidence>
<evidence type="ECO:0000313" key="26">
    <source>
        <dbReference type="EMBL" id="EAG1894569.1"/>
    </source>
</evidence>
<evidence type="ECO:0000313" key="122">
    <source>
        <dbReference type="Proteomes" id="UP000458487"/>
    </source>
</evidence>
<dbReference type="Proteomes" id="UP000355989">
    <property type="component" value="Unassembled WGS sequence"/>
</dbReference>
<dbReference type="Proteomes" id="UP000845014">
    <property type="component" value="Unassembled WGS sequence"/>
</dbReference>
<dbReference type="EMBL" id="AAMGHX010000002">
    <property type="protein sequence ID" value="EDH0841323.1"/>
    <property type="molecule type" value="Genomic_DNA"/>
</dbReference>
<evidence type="ECO:0000313" key="159">
    <source>
        <dbReference type="Proteomes" id="UP000852906"/>
    </source>
</evidence>
<dbReference type="EMBL" id="AANCZP010000002">
    <property type="protein sequence ID" value="EDN8269638.1"/>
    <property type="molecule type" value="Genomic_DNA"/>
</dbReference>
<dbReference type="Proteomes" id="UP000467247">
    <property type="component" value="Unassembled WGS sequence"/>
</dbReference>
<evidence type="ECO:0000313" key="115">
    <source>
        <dbReference type="Proteomes" id="UP000406081"/>
    </source>
</evidence>
<dbReference type="Proteomes" id="UP000354255">
    <property type="component" value="Unassembled WGS sequence"/>
</dbReference>
<dbReference type="EMBL" id="AABDDO010000002">
    <property type="protein sequence ID" value="EAG6763545.1"/>
    <property type="molecule type" value="Genomic_DNA"/>
</dbReference>
<dbReference type="Proteomes" id="UP000844415">
    <property type="component" value="Unassembled WGS sequence"/>
</dbReference>
<evidence type="ECO:0000313" key="89">
    <source>
        <dbReference type="Proteomes" id="UP000331186"/>
    </source>
</evidence>
<sequence length="88" mass="9574">MFLKSLLAGVALAVVVFLASFLMPDYTVSTLYSIVTTIIVFASIILSAFVSFGGRSGNPSRKSQLRWSILLLVAAIPSFIGFIVTFYF</sequence>
<reference evidence="46 97" key="5">
    <citation type="submission" date="2018-10" db="EMBL/GenBank/DDBJ databases">
        <authorList>
            <consortium name="PulseNet: The National Subtyping Network for Foodborne Disease Surveillance"/>
            <person name="Tarr C.L."/>
            <person name="Trees E."/>
            <person name="Katz L.S."/>
            <person name="Carleton-Romer H.A."/>
            <person name="Stroika S."/>
            <person name="Kucerova Z."/>
            <person name="Roache K.F."/>
            <person name="Sabol A.L."/>
            <person name="Besser J."/>
            <person name="Gerner-Smidt P."/>
        </authorList>
    </citation>
    <scope>NUCLEOTIDE SEQUENCE [LARGE SCALE GENOMIC DNA]</scope>
    <source>
        <strain evidence="4 94">2015L-6227</strain>
        <strain evidence="19 92">PNUSAL000134</strain>
        <strain evidence="9 98">PNUSAL000910</strain>
        <strain evidence="24 101">PNUSAL002180</strain>
        <strain evidence="26 128">PNUSAL002298</strain>
        <strain evidence="46 97">PNUSAL004402</strain>
        <strain evidence="53 118">PNUSAL005666</strain>
        <strain evidence="56 133">PNUSAL005692</strain>
    </source>
</reference>
<dbReference type="Proteomes" id="UP000843503">
    <property type="component" value="Unassembled WGS sequence"/>
</dbReference>
<evidence type="ECO:0000313" key="20">
    <source>
        <dbReference type="EMBL" id="EAE2659145.1"/>
    </source>
</evidence>
<evidence type="ECO:0000313" key="129">
    <source>
        <dbReference type="Proteomes" id="UP000478704"/>
    </source>
</evidence>
<dbReference type="Proteomes" id="UP000478945">
    <property type="component" value="Unassembled WGS sequence"/>
</dbReference>
<evidence type="ECO:0000313" key="132">
    <source>
        <dbReference type="Proteomes" id="UP000484022"/>
    </source>
</evidence>
<evidence type="ECO:0000313" key="148">
    <source>
        <dbReference type="Proteomes" id="UP000548826"/>
    </source>
</evidence>
<evidence type="ECO:0000313" key="150">
    <source>
        <dbReference type="Proteomes" id="UP000566597"/>
    </source>
</evidence>
<evidence type="ECO:0000313" key="70">
    <source>
        <dbReference type="EMBL" id="HAB8557744.1"/>
    </source>
</evidence>
<dbReference type="EMBL" id="AAAREG010000003">
    <property type="protein sequence ID" value="EAE2353775.1"/>
    <property type="molecule type" value="Genomic_DNA"/>
</dbReference>
<dbReference type="EMBL" id="AAAJWF010000002">
    <property type="protein sequence ID" value="EAC7479953.1"/>
    <property type="molecule type" value="Genomic_DNA"/>
</dbReference>
<evidence type="ECO:0000313" key="3">
    <source>
        <dbReference type="EMBL" id="EAC4481288.1"/>
    </source>
</evidence>
<reference evidence="77 123" key="4">
    <citation type="submission" date="2018-04" db="EMBL/GenBank/DDBJ databases">
        <title>Genome Analysis of a Prevalent Clone of Listeria monocytogenes Sequence Type 87 in China.</title>
        <authorList>
            <person name="Wang Y."/>
        </authorList>
    </citation>
    <scope>NUCLEOTIDE SEQUENCE [LARGE SCALE GENOMIC DNA]</scope>
    <source>
        <strain evidence="77 123">ICDC_LM1523</strain>
    </source>
</reference>
<dbReference type="EMBL" id="AABAYG010000002">
    <property type="protein sequence ID" value="EAG2244914.1"/>
    <property type="molecule type" value="Genomic_DNA"/>
</dbReference>
<evidence type="ECO:0000313" key="78">
    <source>
        <dbReference type="EMBL" id="MCO37359.1"/>
    </source>
</evidence>
<evidence type="ECO:0000313" key="81">
    <source>
        <dbReference type="EMBL" id="RJZ22733.1"/>
    </source>
</evidence>
<evidence type="ECO:0000313" key="90">
    <source>
        <dbReference type="Proteomes" id="UP000332711"/>
    </source>
</evidence>
<evidence type="ECO:0000313" key="82">
    <source>
        <dbReference type="EMBL" id="RKA07554.1"/>
    </source>
</evidence>
<dbReference type="Proteomes" id="UP000484022">
    <property type="component" value="Unassembled WGS sequence"/>
</dbReference>
<evidence type="ECO:0000313" key="21">
    <source>
        <dbReference type="EMBL" id="EAE2898381.1"/>
    </source>
</evidence>
<dbReference type="EMBL" id="AALEDS010000005">
    <property type="protein sequence ID" value="ECY6544252.1"/>
    <property type="molecule type" value="Genomic_DNA"/>
</dbReference>
<dbReference type="EMBL" id="AAAICE010000010">
    <property type="protein sequence ID" value="EAC3882908.1"/>
    <property type="molecule type" value="Genomic_DNA"/>
</dbReference>
<evidence type="ECO:0000313" key="72">
    <source>
        <dbReference type="EMBL" id="HAC0013555.1"/>
    </source>
</evidence>
<keyword evidence="1" id="KW-1133">Transmembrane helix</keyword>
<evidence type="ECO:0000313" key="64">
    <source>
        <dbReference type="EMBL" id="EDP8515120.1"/>
    </source>
</evidence>
<dbReference type="EMBL" id="AAAPCR010000004">
    <property type="protein sequence ID" value="EAD8145782.1"/>
    <property type="molecule type" value="Genomic_DNA"/>
</dbReference>
<accession>A0A0D8X023</accession>
<dbReference type="EMBL" id="AAIAJJ010000003">
    <property type="protein sequence ID" value="ECC1556731.1"/>
    <property type="molecule type" value="Genomic_DNA"/>
</dbReference>
<evidence type="ECO:0000313" key="17">
    <source>
        <dbReference type="EMBL" id="EAE1337942.1"/>
    </source>
</evidence>
<dbReference type="EMBL" id="AAAMZD010000004">
    <property type="protein sequence ID" value="EAD3793150.1"/>
    <property type="molecule type" value="Genomic_DNA"/>
</dbReference>
<dbReference type="EMBL" id="AALAQH010000004">
    <property type="protein sequence ID" value="ECX6924879.1"/>
    <property type="molecule type" value="Genomic_DNA"/>
</dbReference>
<evidence type="ECO:0000313" key="105">
    <source>
        <dbReference type="Proteomes" id="UP000368805"/>
    </source>
</evidence>
<evidence type="ECO:0000313" key="139">
    <source>
        <dbReference type="Proteomes" id="UP000528151"/>
    </source>
</evidence>
<reference evidence="116 135" key="8">
    <citation type="submission" date="2019-04" db="EMBL/GenBank/DDBJ databases">
        <authorList>
            <consortium name="GenomeTrakr network: Whole genome sequencing for foodborne pathogen traceback"/>
        </authorList>
    </citation>
    <scope>NUCLEOTIDE SEQUENCE [LARGE SCALE GENOMIC DNA]</scope>
    <source>
        <strain evidence="35 147">CFSAN004300</strain>
        <strain evidence="36 135">CFSAN072474</strain>
        <strain evidence="55 102">FLAG-55987</strain>
        <strain evidence="34 143">NRRL B-33244</strain>
        <strain evidence="47 116">PHLUSALM00088</strain>
    </source>
</reference>
<dbReference type="Proteomes" id="UP000365297">
    <property type="component" value="Unassembled WGS sequence"/>
</dbReference>
<evidence type="ECO:0000313" key="119">
    <source>
        <dbReference type="Proteomes" id="UP000423131"/>
    </source>
</evidence>
<dbReference type="Proteomes" id="UP000455569">
    <property type="component" value="Unassembled WGS sequence"/>
</dbReference>
<evidence type="ECO:0000313" key="88">
    <source>
        <dbReference type="Proteomes" id="UP000285054"/>
    </source>
</evidence>
<dbReference type="EMBL" id="AABBZO010000013">
    <property type="protein sequence ID" value="EAG4462873.1"/>
    <property type="molecule type" value="Genomic_DNA"/>
</dbReference>
<dbReference type="Proteomes" id="UP000549379">
    <property type="component" value="Unassembled WGS sequence"/>
</dbReference>
<evidence type="ECO:0000313" key="94">
    <source>
        <dbReference type="Proteomes" id="UP000339309"/>
    </source>
</evidence>
<dbReference type="EMBL" id="AABAGT010000013">
    <property type="protein sequence ID" value="EAG0867517.1"/>
    <property type="molecule type" value="Genomic_DNA"/>
</dbReference>
<dbReference type="EMBL" id="QUQA01000012">
    <property type="protein sequence ID" value="RKB99702.1"/>
    <property type="molecule type" value="Genomic_DNA"/>
</dbReference>
<evidence type="ECO:0000313" key="39">
    <source>
        <dbReference type="EMBL" id="EAH0216703.1"/>
    </source>
</evidence>
<dbReference type="EMBL" id="AANPAU010000010">
    <property type="protein sequence ID" value="EDP8515120.1"/>
    <property type="molecule type" value="Genomic_DNA"/>
</dbReference>
<dbReference type="Proteomes" id="UP000337746">
    <property type="component" value="Unassembled WGS sequence"/>
</dbReference>
<evidence type="ECO:0000313" key="60">
    <source>
        <dbReference type="EMBL" id="EDN9629032.1"/>
    </source>
</evidence>
<evidence type="ECO:0000313" key="27">
    <source>
        <dbReference type="EMBL" id="EAG2087257.1"/>
    </source>
</evidence>
<evidence type="ECO:0000313" key="66">
    <source>
        <dbReference type="EMBL" id="HAA8489349.1"/>
    </source>
</evidence>
<proteinExistence type="predicted"/>
<evidence type="ECO:0000313" key="68">
    <source>
        <dbReference type="EMBL" id="HAB7722914.1"/>
    </source>
</evidence>
<dbReference type="EMBL" id="AAAKQF010000006">
    <property type="protein sequence ID" value="EAC9040598.1"/>
    <property type="molecule type" value="Genomic_DNA"/>
</dbReference>
<evidence type="ECO:0000313" key="109">
    <source>
        <dbReference type="Proteomes" id="UP000379076"/>
    </source>
</evidence>
<evidence type="ECO:0000313" key="131">
    <source>
        <dbReference type="Proteomes" id="UP000481141"/>
    </source>
</evidence>
<evidence type="ECO:0000313" key="154">
    <source>
        <dbReference type="Proteomes" id="UP000841146"/>
    </source>
</evidence>
<dbReference type="Proteomes" id="UP000478682">
    <property type="component" value="Unassembled WGS sequence"/>
</dbReference>
<evidence type="ECO:0000313" key="23">
    <source>
        <dbReference type="EMBL" id="EAE5604648.1"/>
    </source>
</evidence>
<dbReference type="Proteomes" id="UP000533021">
    <property type="component" value="Unassembled WGS sequence"/>
</dbReference>
<evidence type="ECO:0000313" key="37">
    <source>
        <dbReference type="EMBL" id="EAG9519326.1"/>
    </source>
</evidence>
<dbReference type="EMBL" id="AABBYJ010000004">
    <property type="protein sequence ID" value="EAG4331244.1"/>
    <property type="molecule type" value="Genomic_DNA"/>
</dbReference>
<dbReference type="Proteomes" id="UP000401273">
    <property type="component" value="Unassembled WGS sequence"/>
</dbReference>
<dbReference type="Proteomes" id="UP000423131">
    <property type="component" value="Unassembled WGS sequence"/>
</dbReference>
<dbReference type="EMBL" id="AAAQJJ010000010">
    <property type="protein sequence ID" value="EAE0770157.1"/>
    <property type="molecule type" value="Genomic_DNA"/>
</dbReference>
<dbReference type="EMBL" id="AABDGJ010000008">
    <property type="protein sequence ID" value="EAG6991124.1"/>
    <property type="molecule type" value="Genomic_DNA"/>
</dbReference>
<dbReference type="Proteomes" id="UP000840567">
    <property type="component" value="Unassembled WGS sequence"/>
</dbReference>
<dbReference type="EMBL" id="QXLS01000004">
    <property type="protein sequence ID" value="RKA07554.1"/>
    <property type="molecule type" value="Genomic_DNA"/>
</dbReference>
<evidence type="ECO:0000313" key="93">
    <source>
        <dbReference type="Proteomes" id="UP000337746"/>
    </source>
</evidence>
<evidence type="ECO:0000313" key="67">
    <source>
        <dbReference type="EMBL" id="HAB7363673.1"/>
    </source>
</evidence>
<dbReference type="Proteomes" id="UP000339309">
    <property type="component" value="Unassembled WGS sequence"/>
</dbReference>
<evidence type="ECO:0000313" key="128">
    <source>
        <dbReference type="Proteomes" id="UP000478682"/>
    </source>
</evidence>
<evidence type="ECO:0000313" key="117">
    <source>
        <dbReference type="Proteomes" id="UP000413786"/>
    </source>
</evidence>
<dbReference type="EMBL" id="AAHZFY010000058">
    <property type="protein sequence ID" value="ECB9515057.1"/>
    <property type="molecule type" value="Genomic_DNA"/>
</dbReference>
<dbReference type="EMBL" id="AANOZB010000001">
    <property type="protein sequence ID" value="EDP8408527.1"/>
    <property type="molecule type" value="Genomic_DNA"/>
</dbReference>
<dbReference type="Proteomes" id="UP000272537">
    <property type="component" value="Unassembled WGS sequence"/>
</dbReference>
<dbReference type="EMBL" id="DABJAN010000002">
    <property type="protein sequence ID" value="HAJ9592768.1"/>
    <property type="molecule type" value="Genomic_DNA"/>
</dbReference>
<evidence type="ECO:0000313" key="65">
    <source>
        <dbReference type="EMBL" id="HAA8052022.1"/>
    </source>
</evidence>
<dbReference type="EMBL" id="AAAIJX010000001">
    <property type="protein sequence ID" value="EAC4481288.1"/>
    <property type="molecule type" value="Genomic_DNA"/>
</dbReference>
<dbReference type="EMBL" id="AABEMN010000007">
    <property type="protein sequence ID" value="EAG9519326.1"/>
    <property type="molecule type" value="Genomic_DNA"/>
</dbReference>
<dbReference type="EMBL" id="RCRQ01000001">
    <property type="protein sequence ID" value="MCO37359.1"/>
    <property type="molecule type" value="Genomic_DNA"/>
</dbReference>
<evidence type="ECO:0000313" key="108">
    <source>
        <dbReference type="Proteomes" id="UP000378540"/>
    </source>
</evidence>
<dbReference type="EMBL" id="AABATR010000008">
    <property type="protein sequence ID" value="EAG1894569.1"/>
    <property type="molecule type" value="Genomic_DNA"/>
</dbReference>
<dbReference type="EMBL" id="AANDQG010000002">
    <property type="protein sequence ID" value="EDN9629032.1"/>
    <property type="molecule type" value="Genomic_DNA"/>
</dbReference>
<evidence type="ECO:0000313" key="10">
    <source>
        <dbReference type="EMBL" id="EAD1185453.1"/>
    </source>
</evidence>
<dbReference type="Proteomes" id="UP000410967">
    <property type="component" value="Unassembled WGS sequence"/>
</dbReference>
<dbReference type="EMBL" id="DAAJFY010000008">
    <property type="protein sequence ID" value="HAC0276015.1"/>
    <property type="molecule type" value="Genomic_DNA"/>
</dbReference>
<dbReference type="EMBL" id="AABAIH010000002">
    <property type="protein sequence ID" value="EAG0994696.1"/>
    <property type="molecule type" value="Genomic_DNA"/>
</dbReference>
<dbReference type="Proteomes" id="UP000393182">
    <property type="component" value="Unassembled WGS sequence"/>
</dbReference>
<dbReference type="EMBL" id="AACJYH010000008">
    <property type="protein sequence ID" value="EAK8898261.1"/>
    <property type="molecule type" value="Genomic_DNA"/>
</dbReference>
<dbReference type="EMBL" id="AAASLB010000004">
    <property type="protein sequence ID" value="EAE4942011.1"/>
    <property type="molecule type" value="Genomic_DNA"/>
</dbReference>
<dbReference type="Proteomes" id="UP000356407">
    <property type="component" value="Unassembled WGS sequence"/>
</dbReference>
<reference evidence="68" key="9">
    <citation type="submission" date="2020-01" db="EMBL/GenBank/DDBJ databases">
        <authorList>
            <consortium name="NCBI Pathogen Detection Project"/>
        </authorList>
    </citation>
    <scope>NUCLEOTIDE SEQUENCE</scope>
    <source>
        <strain evidence="65">09CEB371LM</strain>
        <strain evidence="76">2017-325981-023-01</strain>
        <strain evidence="70">CFIAFB20100120</strain>
        <strain evidence="69">CFIAFB20130012</strain>
        <strain evidence="68">CFIAFB20140010</strain>
        <strain evidence="71">CFIAFB20160038</strain>
        <strain evidence="67">CFIAFB20160079</strain>
        <strain evidence="73">CFIAFB20170037</strain>
        <strain evidence="72">CFIAFB20170045</strain>
        <strain evidence="74">DMG1500109</strain>
        <strain evidence="75">LiDS0115</strain>
        <strain evidence="66">Sam_F526FDD3-C0F7-43DB-B204-E231FEF9C926</strain>
    </source>
</reference>
<dbReference type="EMBL" id="AANEHK010000005">
    <property type="protein sequence ID" value="EDO0985775.1"/>
    <property type="molecule type" value="Genomic_DNA"/>
</dbReference>
<dbReference type="EMBL" id="MJTJ01000015">
    <property type="protein sequence ID" value="OET49991.1"/>
    <property type="molecule type" value="Genomic_DNA"/>
</dbReference>
<dbReference type="KEGG" id="lmoe:BN418_2710"/>
<evidence type="ECO:0000313" key="103">
    <source>
        <dbReference type="Proteomes" id="UP000365297"/>
    </source>
</evidence>
<dbReference type="EMBL" id="AAAQVA010000002">
    <property type="protein sequence ID" value="EAE1631748.1"/>
    <property type="molecule type" value="Genomic_DNA"/>
</dbReference>
<dbReference type="EMBL" id="AAAIXK010000009">
    <property type="protein sequence ID" value="EAC5551721.1"/>
    <property type="molecule type" value="Genomic_DNA"/>
</dbReference>
<dbReference type="Proteomes" id="UP000525850">
    <property type="component" value="Unassembled WGS sequence"/>
</dbReference>
<evidence type="ECO:0000313" key="40">
    <source>
        <dbReference type="EMBL" id="EAH0251426.1"/>
    </source>
</evidence>
<dbReference type="Proteomes" id="UP000840569">
    <property type="component" value="Unassembled WGS sequence"/>
</dbReference>
<evidence type="ECO:0000313" key="56">
    <source>
        <dbReference type="EMBL" id="ECY9783671.1"/>
    </source>
</evidence>
<dbReference type="EMBL" id="AANDSR010000006">
    <property type="protein sequence ID" value="EDN9836993.1"/>
    <property type="molecule type" value="Genomic_DNA"/>
</dbReference>
<reference evidence="86 87" key="2">
    <citation type="journal article" date="2018" name="BMC Genomics">
        <title>Genes significantly associated with lineage II food isolates of Listeria monocytogenes.</title>
        <authorList>
            <person name="Pirone-Davies C."/>
            <person name="Chen Y."/>
            <person name="Pightling A."/>
            <person name="Ryan G."/>
            <person name="Wang Y."/>
            <person name="Yao K."/>
            <person name="Hoffmann M."/>
            <person name="Allard M.W."/>
        </authorList>
    </citation>
    <scope>NUCLEOTIDE SEQUENCE [LARGE SCALE GENOMIC DNA]</scope>
    <source>
        <strain evidence="83 87">CFSAN028761</strain>
        <strain evidence="81 88">PNUSAL000190</strain>
        <strain evidence="82 86">PNUSAL000550</strain>
    </source>
</reference>
<evidence type="ECO:0000313" key="38">
    <source>
        <dbReference type="EMBL" id="EAG9855494.1"/>
    </source>
</evidence>
<evidence type="ECO:0000313" key="35">
    <source>
        <dbReference type="EMBL" id="EAG6991124.1"/>
    </source>
</evidence>
<evidence type="ECO:0000313" key="14">
    <source>
        <dbReference type="EMBL" id="EAD8145782.1"/>
    </source>
</evidence>
<evidence type="ECO:0000313" key="7">
    <source>
        <dbReference type="EMBL" id="EAC6549331.1"/>
    </source>
</evidence>
<evidence type="ECO:0000313" key="91">
    <source>
        <dbReference type="Proteomes" id="UP000335978"/>
    </source>
</evidence>
<evidence type="ECO:0000313" key="83">
    <source>
        <dbReference type="EMBL" id="RKB99702.1"/>
    </source>
</evidence>
<dbReference type="Proteomes" id="UP000525068">
    <property type="component" value="Unassembled WGS sequence"/>
</dbReference>
<evidence type="ECO:0000313" key="30">
    <source>
        <dbReference type="EMBL" id="EAG2997228.1"/>
    </source>
</evidence>
<evidence type="ECO:0000313" key="71">
    <source>
        <dbReference type="EMBL" id="HAB9176102.1"/>
    </source>
</evidence>
<dbReference type="EMBL" id="DAAKPP010000003">
    <property type="protein sequence ID" value="HAC3055462.1"/>
    <property type="molecule type" value="Genomic_DNA"/>
</dbReference>
<dbReference type="Proteomes" id="UP000540117">
    <property type="component" value="Unassembled WGS sequence"/>
</dbReference>
<dbReference type="Proteomes" id="UP000852906">
    <property type="component" value="Unassembled WGS sequence"/>
</dbReference>
<dbReference type="Proteomes" id="UP000331186">
    <property type="component" value="Unassembled WGS sequence"/>
</dbReference>
<evidence type="ECO:0000313" key="143">
    <source>
        <dbReference type="Proteomes" id="UP000535556"/>
    </source>
</evidence>
<evidence type="ECO:0000313" key="98">
    <source>
        <dbReference type="Proteomes" id="UP000354255"/>
    </source>
</evidence>
<dbReference type="Proteomes" id="UP000842809">
    <property type="component" value="Unassembled WGS sequence"/>
</dbReference>
<evidence type="ECO:0000313" key="47">
    <source>
        <dbReference type="EMBL" id="EAK9318205.1"/>
    </source>
</evidence>
<evidence type="ECO:0000313" key="125">
    <source>
        <dbReference type="Proteomes" id="UP000467347"/>
    </source>
</evidence>
<evidence type="ECO:0000313" key="6">
    <source>
        <dbReference type="EMBL" id="EAC5950489.1"/>
    </source>
</evidence>
<evidence type="ECO:0000313" key="130">
    <source>
        <dbReference type="Proteomes" id="UP000478945"/>
    </source>
</evidence>
<gene>
    <name evidence="25" type="ORF">A3R20_08760</name>
    <name evidence="24" type="ORF">A8L61_09470</name>
    <name evidence="35" type="ORF">AB917_11065</name>
    <name evidence="4" type="ORF">ABZ57_08360</name>
    <name evidence="83" type="ORF">AE233_02576</name>
    <name evidence="34" type="ORF">AF817_09935</name>
    <name evidence="80" type="ORF">AJL21_07275</name>
    <name evidence="6" type="ORF">AP104_13940</name>
    <name evidence="16" type="ORF">APD94_08995</name>
    <name evidence="18" type="ORF">ARR48_08015</name>
    <name evidence="17" type="ORF">ART25_03335</name>
    <name evidence="5" type="ORF">ARY78_14910</name>
    <name evidence="29" type="ORF">B1N52_09615</name>
    <name evidence="28" type="ORF">B1S26_05790</name>
    <name evidence="2" type="ORF">B4X68_12905</name>
    <name evidence="30" type="ORF">B5K54_07990</name>
    <name evidence="26" type="ORF">BB997_13280</name>
    <name evidence="54" type="ORF">BCZ19_09400</name>
    <name evidence="27" type="ORF">BCZ21_08305</name>
    <name evidence="84" type="ORF">BES38_12000</name>
    <name evidence="32" type="ORF">CA369_11285</name>
    <name evidence="31" type="ORF">CAV64_08275</name>
    <name evidence="14" type="ORF">CD20_06840</name>
    <name evidence="36" type="ORF">CW845_02540</name>
    <name evidence="41" type="ORF">D4271_00255</name>
    <name evidence="42" type="ORF">D4920_07425</name>
    <name evidence="37" type="ORF">D4B11_06055</name>
    <name evidence="38" type="ORF">D4C60_00630</name>
    <name evidence="39" type="ORF">D4D89_00080</name>
    <name evidence="40" type="ORF">D4U23_03385</name>
    <name evidence="43" type="ORF">D5M70_00080</name>
    <name evidence="44" type="ORF">D5N24_06770</name>
    <name evidence="46" type="ORF">D7104_11205</name>
    <name evidence="77" type="ORF">DCK61_07720</name>
    <name evidence="33" type="ORF">DCT16_09975</name>
    <name evidence="15" type="ORF">DG57_09940</name>
    <name evidence="78" type="ORF">DOV25_02680</name>
    <name evidence="8" type="ORF">DQ70_04565</name>
    <name evidence="7" type="ORF">DU018_13305</name>
    <name evidence="81" type="ORF">DYZ50_00662</name>
    <name evidence="82" type="ORF">DYZ80_01923</name>
    <name evidence="3" type="ORF">E0I39_00130</name>
    <name evidence="20" type="ORF">E1V33_03150</name>
    <name evidence="21" type="ORF">E1W43_10565</name>
    <name evidence="22" type="ORF">E1W56_08195</name>
    <name evidence="23" type="ORF">E1X78_11055</name>
    <name evidence="45" type="ORF">E5F58_07875</name>
    <name evidence="13" type="ORF">EX365_05535</name>
    <name evidence="12" type="ORF">EXZ73_08285</name>
    <name evidence="53" type="ORF">F1788_08495</name>
    <name evidence="55" type="ORF">F6436_07920</name>
    <name evidence="56" type="ORF">F6515_11815</name>
    <name evidence="47" type="ORF">FA835_13975</name>
    <name evidence="48" type="ORF">FC284_03065</name>
    <name evidence="52" type="ORF">FJU19_00120</name>
    <name evidence="50" type="ORF">FLQ97_15155</name>
    <name evidence="49" type="ORF">FLR03_07900</name>
    <name evidence="51" type="ORF">FNX40_07895</name>
    <name evidence="62" type="ORF">FV747_07200</name>
    <name evidence="64" type="ORF">G3O21_002573</name>
    <name evidence="63" type="ORF">G3R95_000054</name>
    <name evidence="57" type="ORF">GCV64_09455</name>
    <name evidence="65" type="ORF">GHH22_02465</name>
    <name evidence="66" type="ORF">GHO09_02460</name>
    <name evidence="60" type="ORF">GI230_05420</name>
    <name evidence="74" type="ORF">GI949_09745</name>
    <name evidence="61" type="ORF">GJW51_10020</name>
    <name evidence="58" type="ORF">GQG13_10315</name>
    <name evidence="59" type="ORF">GT011_09785</name>
    <name evidence="67" type="ORF">GYO01_06105</name>
    <name evidence="68" type="ORF">GYP27_13070</name>
    <name evidence="69" type="ORF">GYR60_09120</name>
    <name evidence="70" type="ORF">GYS09_10670</name>
    <name evidence="71" type="ORF">GYU24_10285</name>
    <name evidence="72" type="ORF">GYX23_11200</name>
    <name evidence="73" type="ORF">GYY14_11655</name>
    <name evidence="75" type="ORF">GZK27_08095</name>
    <name evidence="76" type="ORF">HQN34_000960</name>
    <name evidence="79" type="ORF">HZJ64_11995</name>
    <name evidence="9" type="ORF">KV70_10305</name>
    <name evidence="10" type="ORF">QD52_10255</name>
    <name evidence="11" type="ORF">UI29_10275</name>
    <name evidence="19" type="ORF">Y261_05360</name>
</gene>
<evidence type="ECO:0000313" key="99">
    <source>
        <dbReference type="Proteomes" id="UP000355989"/>
    </source>
</evidence>
<dbReference type="EMBL" id="AABAWE010000003">
    <property type="protein sequence ID" value="EAG2087257.1"/>
    <property type="molecule type" value="Genomic_DNA"/>
</dbReference>
<evidence type="ECO:0000313" key="118">
    <source>
        <dbReference type="Proteomes" id="UP000421738"/>
    </source>
</evidence>
<dbReference type="EMBL" id="AACKDQ010000041">
    <property type="protein sequence ID" value="EAK9318205.1"/>
    <property type="molecule type" value="Genomic_DNA"/>
</dbReference>
<evidence type="ECO:0000313" key="80">
    <source>
        <dbReference type="EMBL" id="OET49991.1"/>
    </source>
</evidence>
<evidence type="ECO:0000313" key="100">
    <source>
        <dbReference type="Proteomes" id="UP000356407"/>
    </source>
</evidence>
<evidence type="ECO:0000313" key="49">
    <source>
        <dbReference type="EMBL" id="ECB9473591.1"/>
    </source>
</evidence>
<evidence type="ECO:0000313" key="36">
    <source>
        <dbReference type="EMBL" id="EAG9386371.1"/>
    </source>
</evidence>
<dbReference type="EMBL" id="AAARIE010000002">
    <property type="protein sequence ID" value="EAE2659145.1"/>
    <property type="molecule type" value="Genomic_DNA"/>
</dbReference>
<dbReference type="EMBL" id="AAAJKI010000044">
    <property type="protein sequence ID" value="EAC6549331.1"/>
    <property type="molecule type" value="Genomic_DNA"/>
</dbReference>
<dbReference type="KEGG" id="lmv:Y193_04210"/>
<evidence type="ECO:0000313" key="11">
    <source>
        <dbReference type="EMBL" id="EAD3793150.1"/>
    </source>
</evidence>
<dbReference type="EMBL" id="DAAIHR010000008">
    <property type="protein sequence ID" value="HAB8398674.1"/>
    <property type="molecule type" value="Genomic_DNA"/>
</dbReference>
<evidence type="ECO:0000313" key="79">
    <source>
        <dbReference type="EMBL" id="NYA02563.1"/>
    </source>
</evidence>
<dbReference type="EMBL" id="CP098507">
    <property type="protein sequence ID" value="UUJ79056.1"/>
    <property type="molecule type" value="Genomic_DNA"/>
</dbReference>
<dbReference type="EMBL" id="AABCVX010000004">
    <property type="protein sequence ID" value="EAG6169711.1"/>
    <property type="molecule type" value="Genomic_DNA"/>
</dbReference>
<dbReference type="Proteomes" id="UP000285054">
    <property type="component" value="Unassembled WGS sequence"/>
</dbReference>
<evidence type="ECO:0000313" key="13">
    <source>
        <dbReference type="EMBL" id="EAD5786023.1"/>
    </source>
</evidence>
<dbReference type="KEGG" id="lmom:IJ09_13635"/>
<dbReference type="Proteomes" id="UP000481141">
    <property type="component" value="Unassembled WGS sequence"/>
</dbReference>
<dbReference type="EMBL" id="DAAJZA010000006">
    <property type="protein sequence ID" value="HAC1755246.1"/>
    <property type="molecule type" value="Genomic_DNA"/>
</dbReference>
<dbReference type="EMBL" id="AABGHY010000004">
    <property type="protein sequence ID" value="EAH3294094.1"/>
    <property type="molecule type" value="Genomic_DNA"/>
</dbReference>
<dbReference type="EMBL" id="DAAIJL010000009">
    <property type="protein sequence ID" value="HAB8557744.1"/>
    <property type="molecule type" value="Genomic_DNA"/>
</dbReference>
<dbReference type="Proteomes" id="UP000421738">
    <property type="component" value="Unassembled WGS sequence"/>
</dbReference>
<evidence type="ECO:0000313" key="41">
    <source>
        <dbReference type="EMBL" id="EAH1613829.1"/>
    </source>
</evidence>
<evidence type="ECO:0000313" key="135">
    <source>
        <dbReference type="Proteomes" id="UP000522199"/>
    </source>
</evidence>
<dbReference type="EMBL" id="DAAJCS010000008">
    <property type="protein sequence ID" value="HAC0013555.1"/>
    <property type="molecule type" value="Genomic_DNA"/>
</dbReference>
<evidence type="ECO:0000313" key="63">
    <source>
        <dbReference type="EMBL" id="EDP8408527.1"/>
    </source>
</evidence>
<dbReference type="Proteomes" id="UP000368805">
    <property type="component" value="Unassembled WGS sequence"/>
</dbReference>
<evidence type="ECO:0000313" key="120">
    <source>
        <dbReference type="Proteomes" id="UP000427828"/>
    </source>
</evidence>
<evidence type="ECO:0000313" key="18">
    <source>
        <dbReference type="EMBL" id="EAE1631748.1"/>
    </source>
</evidence>
<keyword evidence="1" id="KW-0472">Membrane</keyword>
<feature type="transmembrane region" description="Helical" evidence="1">
    <location>
        <begin position="31"/>
        <end position="53"/>
    </location>
</feature>
<dbReference type="EMBL" id="AABEVT010000002">
    <property type="protein sequence ID" value="EAH0251426.1"/>
    <property type="molecule type" value="Genomic_DNA"/>
</dbReference>
<dbReference type="EMBL" id="AABBAW010000004">
    <property type="protein sequence ID" value="EAG2515416.1"/>
    <property type="molecule type" value="Genomic_DNA"/>
</dbReference>
<dbReference type="Proteomes" id="UP000546397">
    <property type="component" value="Unassembled WGS sequence"/>
</dbReference>
<dbReference type="EMBL" id="AAJEKY010000001">
    <property type="protein sequence ID" value="ECL0129496.1"/>
    <property type="molecule type" value="Genomic_DNA"/>
</dbReference>
<dbReference type="Proteomes" id="UP000358545">
    <property type="component" value="Unassembled WGS sequence"/>
</dbReference>
<evidence type="ECO:0000313" key="31">
    <source>
        <dbReference type="EMBL" id="EAG4331244.1"/>
    </source>
</evidence>
<evidence type="ECO:0000313" key="12">
    <source>
        <dbReference type="EMBL" id="EAD5774282.1"/>
    </source>
</evidence>
<dbReference type="EMBL" id="AABGFX010000001">
    <property type="protein sequence ID" value="EAH3125690.1"/>
    <property type="molecule type" value="Genomic_DNA"/>
</dbReference>
<dbReference type="EMBL" id="AAAIKW010000004">
    <property type="protein sequence ID" value="EAC4552493.1"/>
    <property type="molecule type" value="Genomic_DNA"/>
</dbReference>
<dbReference type="Proteomes" id="UP000332711">
    <property type="component" value="Unassembled WGS sequence"/>
</dbReference>
<evidence type="ECO:0000313" key="76">
    <source>
        <dbReference type="EMBL" id="HAJ9592768.1"/>
    </source>
</evidence>
<evidence type="ECO:0000313" key="69">
    <source>
        <dbReference type="EMBL" id="HAB8398674.1"/>
    </source>
</evidence>
<evidence type="ECO:0000313" key="61">
    <source>
        <dbReference type="EMBL" id="EDN9836993.1"/>
    </source>
</evidence>
<dbReference type="EMBL" id="AAARLF010000005">
    <property type="protein sequence ID" value="EAE2898381.1"/>
    <property type="molecule type" value="Genomic_DNA"/>
</dbReference>
<evidence type="ECO:0000313" key="136">
    <source>
        <dbReference type="Proteomes" id="UP000525068"/>
    </source>
</evidence>
<evidence type="ECO:0000313" key="111">
    <source>
        <dbReference type="Proteomes" id="UP000388699"/>
    </source>
</evidence>
<evidence type="ECO:0000313" key="126">
    <source>
        <dbReference type="Proteomes" id="UP000467536"/>
    </source>
</evidence>
<evidence type="ECO:0000313" key="97">
    <source>
        <dbReference type="Proteomes" id="UP000350032"/>
    </source>
</evidence>
<evidence type="ECO:0000313" key="101">
    <source>
        <dbReference type="Proteomes" id="UP000358545"/>
    </source>
</evidence>
<dbReference type="EMBL" id="AAALRN010000004">
    <property type="protein sequence ID" value="EAD1185453.1"/>
    <property type="molecule type" value="Genomic_DNA"/>
</dbReference>
<dbReference type="Proteomes" id="UP000389283">
    <property type="component" value="Unassembled WGS sequence"/>
</dbReference>
<evidence type="ECO:0000313" key="152">
    <source>
        <dbReference type="Proteomes" id="UP000840197"/>
    </source>
</evidence>
<feature type="transmembrane region" description="Helical" evidence="1">
    <location>
        <begin position="65"/>
        <end position="87"/>
    </location>
</feature>
<dbReference type="Proteomes" id="UP000535556">
    <property type="component" value="Unassembled WGS sequence"/>
</dbReference>
<evidence type="ECO:0000313" key="55">
    <source>
        <dbReference type="EMBL" id="ECY6544252.1"/>
    </source>
</evidence>
<evidence type="ECO:0000313" key="57">
    <source>
        <dbReference type="EMBL" id="EDH0841323.1"/>
    </source>
</evidence>
<dbReference type="Proteomes" id="UP000840197">
    <property type="component" value="Unassembled WGS sequence"/>
</dbReference>
<reference evidence="80 159" key="1">
    <citation type="submission" date="2016-09" db="EMBL/GenBank/DDBJ databases">
        <title>100K Listeria isolates.</title>
        <authorList>
            <person name="Chen P."/>
            <person name="Weimer B.C."/>
            <person name="Kong N."/>
            <person name="Huang B."/>
        </authorList>
    </citation>
    <scope>NUCLEOTIDE SEQUENCE [LARGE SCALE GENOMIC DNA]</scope>
    <source>
        <strain evidence="80 159">BCW_2383</strain>
    </source>
</reference>
<evidence type="ECO:0000313" key="84">
    <source>
        <dbReference type="EMBL" id="UUJ79056.1"/>
    </source>
</evidence>
<dbReference type="Proteomes" id="UP000530452">
    <property type="component" value="Unassembled WGS sequence"/>
</dbReference>
<dbReference type="Proteomes" id="UP000378540">
    <property type="component" value="Unassembled WGS sequence"/>
</dbReference>
<dbReference type="EMBL" id="AABFVG010000004">
    <property type="protein sequence ID" value="EAH2281897.1"/>
    <property type="molecule type" value="Genomic_DNA"/>
</dbReference>
<dbReference type="EMBL" id="AAAJCR010000012">
    <property type="protein sequence ID" value="EAC5950489.1"/>
    <property type="molecule type" value="Genomic_DNA"/>
</dbReference>
<evidence type="ECO:0000313" key="153">
    <source>
        <dbReference type="Proteomes" id="UP000840567"/>
    </source>
</evidence>
<dbReference type="Proteomes" id="UP000427828">
    <property type="component" value="Unassembled WGS sequence"/>
</dbReference>
<dbReference type="Proteomes" id="UP000345329">
    <property type="component" value="Unassembled WGS sequence"/>
</dbReference>
<dbReference type="EMBL" id="AAKHCT010000002">
    <property type="protein sequence ID" value="ECR7122757.1"/>
    <property type="molecule type" value="Genomic_DNA"/>
</dbReference>
<dbReference type="EMBL" id="DAAEQL010000001">
    <property type="protein sequence ID" value="HAA8489349.1"/>
    <property type="molecule type" value="Genomic_DNA"/>
</dbReference>
<evidence type="ECO:0000313" key="113">
    <source>
        <dbReference type="Proteomes" id="UP000398321"/>
    </source>
</evidence>
<dbReference type="EMBL" id="AAAQQZ010000002">
    <property type="protein sequence ID" value="EAE1337942.1"/>
    <property type="molecule type" value="Genomic_DNA"/>
</dbReference>
<dbReference type="EMBL" id="AAANYR010000002">
    <property type="protein sequence ID" value="EAD5786023.1"/>
    <property type="molecule type" value="Genomic_DNA"/>
</dbReference>
<evidence type="ECO:0000313" key="25">
    <source>
        <dbReference type="EMBL" id="EAG0994696.1"/>
    </source>
</evidence>
<dbReference type="Proteomes" id="UP000478704">
    <property type="component" value="Unassembled WGS sequence"/>
</dbReference>
<dbReference type="Proteomes" id="UP000460224">
    <property type="component" value="Unassembled WGS sequence"/>
</dbReference>
<dbReference type="Proteomes" id="UP000548278">
    <property type="component" value="Unassembled WGS sequence"/>
</dbReference>
<dbReference type="Proteomes" id="UP000566721">
    <property type="component" value="Unassembled WGS sequence"/>
</dbReference>
<dbReference type="Proteomes" id="UP000528151">
    <property type="component" value="Unassembled WGS sequence"/>
</dbReference>
<reference evidence="152 153" key="3">
    <citation type="journal article" date="2018" name="Genome Biol.">
        <title>SKESA: strategic k-mer extension for scrupulous assemblies.</title>
        <authorList>
            <person name="Souvorov A."/>
            <person name="Agarwala R."/>
            <person name="Lipman D.J."/>
        </authorList>
    </citation>
    <scope>NUCLEOTIDE SEQUENCE [LARGE SCALE GENOMIC DNA]</scope>
    <source>
        <strain evidence="65">09CEB371LM</strain>
        <strain evidence="76">2017-325981-023-01</strain>
        <strain evidence="70 157">CFIAFB20100120</strain>
        <strain evidence="69 152">CFIAFB20130012</strain>
        <strain evidence="68">CFIAFB20140010</strain>
        <strain evidence="71">CFIAFB20160038</strain>
        <strain evidence="67 158">CFIAFB20160079</strain>
        <strain evidence="73">CFIAFB20170037</strain>
        <strain evidence="72 154">CFIAFB20170045</strain>
        <strain evidence="74 156">DMG1500109</strain>
        <strain evidence="75 155">LiDS0115</strain>
        <strain evidence="66">Sam_F526FDD3-C0F7-43DB-B204-E231FEF9C926</strain>
    </source>
</reference>
<evidence type="ECO:0000313" key="114">
    <source>
        <dbReference type="Proteomes" id="UP000403352"/>
    </source>
</evidence>
<dbReference type="Proteomes" id="UP000371553">
    <property type="component" value="Unassembled WGS sequence"/>
</dbReference>
<evidence type="ECO:0000313" key="147">
    <source>
        <dbReference type="Proteomes" id="UP000548278"/>
    </source>
</evidence>
<dbReference type="EMBL" id="AABGUK010000002">
    <property type="protein sequence ID" value="EAH4241924.1"/>
    <property type="molecule type" value="Genomic_DNA"/>
</dbReference>
<dbReference type="EMBL" id="AABEKY010000001">
    <property type="protein sequence ID" value="EAG9386371.1"/>
    <property type="molecule type" value="Genomic_DNA"/>
</dbReference>
<evidence type="ECO:0000313" key="54">
    <source>
        <dbReference type="EMBL" id="ECX6924879.1"/>
    </source>
</evidence>
<evidence type="ECO:0000313" key="62">
    <source>
        <dbReference type="EMBL" id="EDO0985775.1"/>
    </source>
</evidence>
<evidence type="ECO:0000256" key="1">
    <source>
        <dbReference type="SAM" id="Phobius"/>
    </source>
</evidence>
<dbReference type="Proteomes" id="UP000403352">
    <property type="component" value="Unassembled WGS sequence"/>
</dbReference>
<evidence type="ECO:0000313" key="92">
    <source>
        <dbReference type="Proteomes" id="UP000336166"/>
    </source>
</evidence>
<evidence type="ECO:0000313" key="155">
    <source>
        <dbReference type="Proteomes" id="UP000841561"/>
    </source>
</evidence>
<dbReference type="Proteomes" id="UP000566597">
    <property type="component" value="Unassembled WGS sequence"/>
</dbReference>
<dbReference type="Proteomes" id="UP000467536">
    <property type="component" value="Unassembled WGS sequence"/>
</dbReference>
<dbReference type="EMBL" id="DAAIRR010000002">
    <property type="protein sequence ID" value="HAB9176102.1"/>
    <property type="molecule type" value="Genomic_DNA"/>
</dbReference>
<dbReference type="Proteomes" id="UP000470497">
    <property type="component" value="Unassembled WGS sequence"/>
</dbReference>
<evidence type="ECO:0000313" key="5">
    <source>
        <dbReference type="EMBL" id="EAC5551721.1"/>
    </source>
</evidence>
<dbReference type="Proteomes" id="UP000379076">
    <property type="component" value="Unassembled WGS sequence"/>
</dbReference>
<dbReference type="Proteomes" id="UP000336166">
    <property type="component" value="Unassembled WGS sequence"/>
</dbReference>
<evidence type="ECO:0000313" key="145">
    <source>
        <dbReference type="Proteomes" id="UP000544530"/>
    </source>
</evidence>
<dbReference type="EMBL" id="AANCRK010000004">
    <property type="protein sequence ID" value="EDN7715518.1"/>
    <property type="molecule type" value="Genomic_DNA"/>
</dbReference>
<dbReference type="RefSeq" id="WP_003723655.1">
    <property type="nucleotide sequence ID" value="NC_021823.1"/>
</dbReference>
<evidence type="ECO:0000313" key="34">
    <source>
        <dbReference type="EMBL" id="EAG6763545.1"/>
    </source>
</evidence>
<organism evidence="68">
    <name type="scientific">Listeria monocytogenes</name>
    <dbReference type="NCBI Taxonomy" id="1639"/>
    <lineage>
        <taxon>Bacteria</taxon>
        <taxon>Bacillati</taxon>
        <taxon>Bacillota</taxon>
        <taxon>Bacilli</taxon>
        <taxon>Bacillales</taxon>
        <taxon>Listeriaceae</taxon>
        <taxon>Listeria</taxon>
    </lineage>
</organism>
<dbReference type="Proteomes" id="UP000548826">
    <property type="component" value="Unassembled WGS sequence"/>
</dbReference>
<dbReference type="EMBL" id="AAANYN010000010">
    <property type="protein sequence ID" value="EAD5774282.1"/>
    <property type="molecule type" value="Genomic_DNA"/>
</dbReference>
<evidence type="ECO:0000313" key="8">
    <source>
        <dbReference type="EMBL" id="EAC7479953.1"/>
    </source>
</evidence>
<evidence type="ECO:0000313" key="42">
    <source>
        <dbReference type="EMBL" id="EAH2281897.1"/>
    </source>
</evidence>
<evidence type="ECO:0000313" key="102">
    <source>
        <dbReference type="Proteomes" id="UP000364988"/>
    </source>
</evidence>
<evidence type="ECO:0000313" key="19">
    <source>
        <dbReference type="EMBL" id="EAE2353775.1"/>
    </source>
</evidence>
<name>A0A0D8X023_LISMN</name>
<evidence type="ECO:0000313" key="151">
    <source>
        <dbReference type="Proteomes" id="UP000566721"/>
    </source>
</evidence>
<dbReference type="Proteomes" id="UP000529135">
    <property type="component" value="Unassembled WGS sequence"/>
</dbReference>
<dbReference type="EMBL" id="AABFMV010000001">
    <property type="protein sequence ID" value="EAH1613829.1"/>
    <property type="molecule type" value="Genomic_DNA"/>
</dbReference>
<evidence type="ECO:0000313" key="45">
    <source>
        <dbReference type="EMBL" id="EAH4241924.1"/>
    </source>
</evidence>
<evidence type="ECO:0000313" key="127">
    <source>
        <dbReference type="Proteomes" id="UP000470497"/>
    </source>
</evidence>
<evidence type="ECO:0000313" key="73">
    <source>
        <dbReference type="EMBL" id="HAC0276015.1"/>
    </source>
</evidence>
<dbReference type="Proteomes" id="UP000383365">
    <property type="component" value="Unassembled WGS sequence"/>
</dbReference>
<evidence type="ECO:0000313" key="137">
    <source>
        <dbReference type="Proteomes" id="UP000525850"/>
    </source>
</evidence>
<dbReference type="EMBL" id="AABEVI010000001">
    <property type="protein sequence ID" value="EAH0216703.1"/>
    <property type="molecule type" value="Genomic_DNA"/>
</dbReference>
<dbReference type="EMBL" id="AACKFB010000003">
    <property type="protein sequence ID" value="EAK9427329.1"/>
    <property type="molecule type" value="Genomic_DNA"/>
</dbReference>
<evidence type="ECO:0000313" key="29">
    <source>
        <dbReference type="EMBL" id="EAG2515416.1"/>
    </source>
</evidence>
<evidence type="ECO:0000313" key="46">
    <source>
        <dbReference type="EMBL" id="EAK8898261.1"/>
    </source>
</evidence>
<evidence type="ECO:0000313" key="44">
    <source>
        <dbReference type="EMBL" id="EAH3294094.1"/>
    </source>
</evidence>
<dbReference type="EMBL" id="QXKO01000002">
    <property type="protein sequence ID" value="RJZ22733.1"/>
    <property type="molecule type" value="Genomic_DNA"/>
</dbReference>
<dbReference type="Proteomes" id="UP000522199">
    <property type="component" value="Unassembled WGS sequence"/>
</dbReference>
<dbReference type="Proteomes" id="UP000335978">
    <property type="component" value="Unassembled WGS sequence"/>
</dbReference>
<evidence type="ECO:0000313" key="33">
    <source>
        <dbReference type="EMBL" id="EAG6169711.1"/>
    </source>
</evidence>
<evidence type="ECO:0000313" key="144">
    <source>
        <dbReference type="Proteomes" id="UP000540117"/>
    </source>
</evidence>
<reference evidence="84" key="11">
    <citation type="submission" date="2022-06" db="EMBL/GenBank/DDBJ databases">
        <title>Complete genomes of Listeria monocytogenes strains L58-55 and 6179.</title>
        <authorList>
            <person name="Schmitz-Esser S."/>
            <person name="Tibbs-Cortes B.W."/>
        </authorList>
    </citation>
    <scope>NUCLEOTIDE SEQUENCE</scope>
    <source>
        <strain evidence="84">L58-55</strain>
    </source>
</reference>
<dbReference type="Proteomes" id="UP000368512">
    <property type="component" value="Unassembled WGS sequence"/>
</dbReference>
<dbReference type="EMBL" id="QDAY01000002">
    <property type="protein sequence ID" value="KAA9450595.1"/>
    <property type="molecule type" value="Genomic_DNA"/>
</dbReference>
<evidence type="ECO:0000313" key="110">
    <source>
        <dbReference type="Proteomes" id="UP000383365"/>
    </source>
</evidence>
<evidence type="ECO:0000313" key="15">
    <source>
        <dbReference type="EMBL" id="EAE0770157.1"/>
    </source>
</evidence>
<evidence type="ECO:0000313" key="9">
    <source>
        <dbReference type="EMBL" id="EAC9040598.1"/>
    </source>
</evidence>
<evidence type="ECO:0000313" key="141">
    <source>
        <dbReference type="Proteomes" id="UP000530452"/>
    </source>
</evidence>
<evidence type="ECO:0000313" key="96">
    <source>
        <dbReference type="Proteomes" id="UP000345329"/>
    </source>
</evidence>
<evidence type="ECO:0000313" key="75">
    <source>
        <dbReference type="EMBL" id="HAC3055462.1"/>
    </source>
</evidence>
<evidence type="ECO:0000313" key="156">
    <source>
        <dbReference type="Proteomes" id="UP000843775"/>
    </source>
</evidence>
<evidence type="ECO:0000313" key="138">
    <source>
        <dbReference type="Proteomes" id="UP000527632"/>
    </source>
</evidence>
<evidence type="ECO:0000313" key="95">
    <source>
        <dbReference type="Proteomes" id="UP000344343"/>
    </source>
</evidence>
<evidence type="ECO:0000313" key="22">
    <source>
        <dbReference type="EMBL" id="EAE4942011.1"/>
    </source>
</evidence>
<reference evidence="79 145" key="10">
    <citation type="submission" date="2020-06" db="EMBL/GenBank/DDBJ databases">
        <title>Two Listeria outbreaks in Switzerland in 2018 and 2020.</title>
        <authorList>
            <person name="Stevens M.J.A."/>
            <person name="Bloemberg G."/>
            <person name="Nusch-Inderbinnen M."/>
            <person name="Stephan R."/>
        </authorList>
    </citation>
    <scope>NUCLEOTIDE SEQUENCE [LARGE SCALE GENOMIC DNA]</scope>
    <source>
        <strain evidence="79 145">N18-0707</strain>
    </source>
</reference>
<evidence type="ECO:0000313" key="74">
    <source>
        <dbReference type="EMBL" id="HAC1755246.1"/>
    </source>
</evidence>
<dbReference type="Proteomes" id="UP000350032">
    <property type="component" value="Unassembled WGS sequence"/>
</dbReference>
<dbReference type="EMBL" id="AABEQV010000001">
    <property type="protein sequence ID" value="EAG9855494.1"/>
    <property type="molecule type" value="Genomic_DNA"/>
</dbReference>
<dbReference type="Proteomes" id="UP000388699">
    <property type="component" value="Unassembled WGS sequence"/>
</dbReference>
<dbReference type="Proteomes" id="UP000406081">
    <property type="component" value="Unassembled WGS sequence"/>
</dbReference>
<evidence type="ECO:0000313" key="149">
    <source>
        <dbReference type="Proteomes" id="UP000549379"/>
    </source>
</evidence>
<evidence type="ECO:0000313" key="158">
    <source>
        <dbReference type="Proteomes" id="UP000845014"/>
    </source>
</evidence>
<evidence type="ECO:0000313" key="51">
    <source>
        <dbReference type="EMBL" id="ECC1556731.1"/>
    </source>
</evidence>
<evidence type="ECO:0000313" key="87">
    <source>
        <dbReference type="Proteomes" id="UP000280270"/>
    </source>
</evidence>
<dbReference type="EMBL" id="JACAVN010000008">
    <property type="protein sequence ID" value="NYA02563.1"/>
    <property type="molecule type" value="Genomic_DNA"/>
</dbReference>
<dbReference type="Proteomes" id="UP000280270">
    <property type="component" value="Unassembled WGS sequence"/>
</dbReference>
<evidence type="ECO:0000313" key="77">
    <source>
        <dbReference type="EMBL" id="KAA9450595.1"/>
    </source>
</evidence>
<dbReference type="Proteomes" id="UP000467347">
    <property type="component" value="Unassembled WGS sequence"/>
</dbReference>
<reference evidence="89 95" key="6">
    <citation type="submission" date="2019-02" db="EMBL/GenBank/DDBJ databases">
        <authorList>
            <consortium name="GenomeTrakr: Next Generation Sequencing Network for Food Pathogen Tracability"/>
        </authorList>
    </citation>
    <scope>NUCLEOTIDE SEQUENCE [LARGE SCALE GENOMIC DNA]</scope>
    <source>
        <strain evidence="30 149">10B02965A-1</strain>
        <strain evidence="25 115">ARS-CC9329</strain>
        <strain evidence="15 111">CFSAN008016</strain>
        <strain evidence="8 104">CFSAN008042</strain>
        <strain evidence="2 100">CFSAN060999</strain>
        <strain evidence="32 139">CFSAN063727</strain>
        <strain evidence="57 91">CFSAN085184</strain>
        <strain evidence="58 121">CFSAN102901</strain>
        <strain evidence="18 105">FDA00006304</strain>
        <strain evidence="17 109">FDA00006494</strain>
        <strain evidence="5 103">FDA00007096</strain>
        <strain evidence="10 114">FDA00008584</strain>
        <strain evidence="6 108">FDA00009539</strain>
        <strain evidence="28">FDA00011243</strain>
        <strain evidence="78 85">FDA00013213</strain>
        <strain evidence="7 89">FDA00013332</strain>
        <strain evidence="13 95">FDA00013853</strain>
        <strain evidence="48">FDA00014181</strain>
        <strain evidence="49 119">FDA00014336</strain>
        <strain evidence="51 112">FDA00014370</strain>
        <strain evidence="50 113">FDA00014392</strain>
        <strain evidence="59 124">FDA00015028</strain>
        <strain evidence="64">FDA00015054</strain>
        <strain evidence="31 144">FDA1005580-S054-001</strain>
        <strain evidence="132">FDA1077646-S145-002</strain>
        <strain evidence="129">FDA1090798-S029-001</strain>
        <strain evidence="131">FDA956581-098-004</strain>
        <strain evidence="29 137">FDA960927-006-004</strain>
        <strain evidence="33 151">FLAG-38921</strain>
        <strain evidence="54 120">FLAG-51482A</strain>
        <strain evidence="27 93">FLAG-54356</strain>
        <strain evidence="16 99">FLAG-78586</strain>
        <strain evidence="12 107">FSIS31901579</strain>
        <strain evidence="45 138">LS1344</strain>
        <strain evidence="14 106">NYAG13B12507-5</strain>
        <strain evidence="61 125">OSF101448</strain>
        <strain evidence="11 96">VA-WGS-00405</strain>
    </source>
</reference>
<dbReference type="EMBL" id="AAAQOE010000002">
    <property type="protein sequence ID" value="EAE1096092.1"/>
    <property type="molecule type" value="Genomic_DNA"/>
</dbReference>